<accession>A0A849C1Q7</accession>
<dbReference type="Pfam" id="PF04069">
    <property type="entry name" value="OpuAC"/>
    <property type="match status" value="1"/>
</dbReference>
<dbReference type="AlphaFoldDB" id="A0A849C1Q7"/>
<proteinExistence type="predicted"/>
<evidence type="ECO:0000313" key="2">
    <source>
        <dbReference type="EMBL" id="NNH69777.1"/>
    </source>
</evidence>
<dbReference type="Proteomes" id="UP000586827">
    <property type="component" value="Unassembled WGS sequence"/>
</dbReference>
<protein>
    <submittedName>
        <fullName evidence="2">Transporter</fullName>
    </submittedName>
</protein>
<gene>
    <name evidence="2" type="ORF">HLB23_07835</name>
</gene>
<dbReference type="RefSeq" id="WP_067517624.1">
    <property type="nucleotide sequence ID" value="NZ_JABELX010000003.1"/>
</dbReference>
<dbReference type="Gene3D" id="3.40.190.10">
    <property type="entry name" value="Periplasmic binding protein-like II"/>
    <property type="match status" value="2"/>
</dbReference>
<keyword evidence="3" id="KW-1185">Reference proteome</keyword>
<dbReference type="PROSITE" id="PS51257">
    <property type="entry name" value="PROKAR_LIPOPROTEIN"/>
    <property type="match status" value="1"/>
</dbReference>
<evidence type="ECO:0000313" key="3">
    <source>
        <dbReference type="Proteomes" id="UP000586827"/>
    </source>
</evidence>
<evidence type="ECO:0000259" key="1">
    <source>
        <dbReference type="Pfam" id="PF04069"/>
    </source>
</evidence>
<comment type="caution">
    <text evidence="2">The sequence shown here is derived from an EMBL/GenBank/DDBJ whole genome shotgun (WGS) entry which is preliminary data.</text>
</comment>
<dbReference type="SUPFAM" id="SSF53850">
    <property type="entry name" value="Periplasmic binding protein-like II"/>
    <property type="match status" value="1"/>
</dbReference>
<feature type="domain" description="ABC-type glycine betaine transport system substrate-binding" evidence="1">
    <location>
        <begin position="42"/>
        <end position="310"/>
    </location>
</feature>
<dbReference type="GO" id="GO:0022857">
    <property type="term" value="F:transmembrane transporter activity"/>
    <property type="evidence" value="ECO:0007669"/>
    <property type="project" value="InterPro"/>
</dbReference>
<dbReference type="GO" id="GO:0043190">
    <property type="term" value="C:ATP-binding cassette (ABC) transporter complex"/>
    <property type="evidence" value="ECO:0007669"/>
    <property type="project" value="InterPro"/>
</dbReference>
<dbReference type="InterPro" id="IPR007210">
    <property type="entry name" value="ABC_Gly_betaine_transp_sub-bd"/>
</dbReference>
<reference evidence="2 3" key="1">
    <citation type="submission" date="2020-05" db="EMBL/GenBank/DDBJ databases">
        <title>MicrobeNet Type strains.</title>
        <authorList>
            <person name="Nicholson A.C."/>
        </authorList>
    </citation>
    <scope>NUCLEOTIDE SEQUENCE [LARGE SCALE GENOMIC DNA]</scope>
    <source>
        <strain evidence="2 3">JCM 3224</strain>
    </source>
</reference>
<sequence>MFGATDRFARGTGFGRRLLGSVLVLALSAAAVSCTRDSAEPTIVVGAGDSDQARIIAEIYAGALARTGADTRVEERLGTRADYLADLDANSVTLVSDDTGDLLRYFDAAATATEPDKVLPALYSALPEGLIVSDPADGTDLRVTVVTASAAQLPTTLQDLASRCSELAVGINTGPSADPLRPALDPQLDVVDPLRTTYGCTITHLTTYGSDAEVREALLDGTIQAGVLSVPPAFLPGGNPDTLDTVADPDYAFRAQQILPLLRKAALTNDQLRKLNYVAGELTTADLADMVRQFREGNASPPNLARTWLDAHAL</sequence>
<dbReference type="EMBL" id="JABELX010000003">
    <property type="protein sequence ID" value="NNH69777.1"/>
    <property type="molecule type" value="Genomic_DNA"/>
</dbReference>
<name>A0A849C1Q7_9NOCA</name>
<organism evidence="2 3">
    <name type="scientific">Nocardia uniformis</name>
    <dbReference type="NCBI Taxonomy" id="53432"/>
    <lineage>
        <taxon>Bacteria</taxon>
        <taxon>Bacillati</taxon>
        <taxon>Actinomycetota</taxon>
        <taxon>Actinomycetes</taxon>
        <taxon>Mycobacteriales</taxon>
        <taxon>Nocardiaceae</taxon>
        <taxon>Nocardia</taxon>
    </lineage>
</organism>